<evidence type="ECO:0000313" key="1">
    <source>
        <dbReference type="EMBL" id="RBW71383.1"/>
    </source>
</evidence>
<dbReference type="EMBL" id="QOCW01000001">
    <property type="protein sequence ID" value="RBW71383.1"/>
    <property type="molecule type" value="Genomic_DNA"/>
</dbReference>
<accession>A0A366Y4P5</accession>
<comment type="caution">
    <text evidence="1">The sequence shown here is derived from an EMBL/GenBank/DDBJ whole genome shotgun (WGS) entry which is preliminary data.</text>
</comment>
<dbReference type="RefSeq" id="WP_113804089.1">
    <property type="nucleotide sequence ID" value="NZ_QOCW01000001.1"/>
</dbReference>
<keyword evidence="2" id="KW-1185">Reference proteome</keyword>
<evidence type="ECO:0000313" key="2">
    <source>
        <dbReference type="Proteomes" id="UP000253314"/>
    </source>
</evidence>
<organism evidence="1 2">
    <name type="scientific">Bacillus taeanensis</name>
    <dbReference type="NCBI Taxonomy" id="273032"/>
    <lineage>
        <taxon>Bacteria</taxon>
        <taxon>Bacillati</taxon>
        <taxon>Bacillota</taxon>
        <taxon>Bacilli</taxon>
        <taxon>Bacillales</taxon>
        <taxon>Bacillaceae</taxon>
        <taxon>Bacillus</taxon>
    </lineage>
</organism>
<reference evidence="1 2" key="1">
    <citation type="submission" date="2018-07" db="EMBL/GenBank/DDBJ databases">
        <title>Lottiidibacillus patelloidae gen. nov., sp. nov., isolated from the intestinal tract of a marine limpet and the reclassification of B. taeanensis BH030017T, B. algicola KMM 3737T and B. hwajinpoensis SW-72T as genus Lottiidibacillus.</title>
        <authorList>
            <person name="Liu R."/>
            <person name="Huang Z."/>
        </authorList>
    </citation>
    <scope>NUCLEOTIDE SEQUENCE [LARGE SCALE GENOMIC DNA]</scope>
    <source>
        <strain evidence="1 2">BH030017</strain>
    </source>
</reference>
<dbReference type="OrthoDB" id="2629010at2"/>
<protein>
    <submittedName>
        <fullName evidence="1">Uncharacterized protein</fullName>
    </submittedName>
</protein>
<proteinExistence type="predicted"/>
<dbReference type="Proteomes" id="UP000253314">
    <property type="component" value="Unassembled WGS sequence"/>
</dbReference>
<name>A0A366Y4P5_9BACI</name>
<dbReference type="AlphaFoldDB" id="A0A366Y4P5"/>
<sequence length="151" mass="17988">MNIIQEAKRCWFYICKDSDQKTHIKRVISFQVGKHPGKITMQISGTSNQLSFSVPALDSYLIISTEEQIKKQNVHYLYEIIKIFVKNTQKAYTHTKIVNKSQDEVIQQIDRILDRYNDYLILYELFHDQKYKRKANKLLKRIKEINFCLPS</sequence>
<gene>
    <name evidence="1" type="ORF">DS031_01140</name>
</gene>